<dbReference type="NCBIfam" id="TIGR00761">
    <property type="entry name" value="argB"/>
    <property type="match status" value="1"/>
</dbReference>
<evidence type="ECO:0000256" key="5">
    <source>
        <dbReference type="ARBA" id="ARBA00022741"/>
    </source>
</evidence>
<evidence type="ECO:0000256" key="7">
    <source>
        <dbReference type="ARBA" id="ARBA00022840"/>
    </source>
</evidence>
<dbReference type="HAMAP" id="MF_00082">
    <property type="entry name" value="ArgB"/>
    <property type="match status" value="1"/>
</dbReference>
<evidence type="ECO:0000313" key="12">
    <source>
        <dbReference type="Proteomes" id="UP000095598"/>
    </source>
</evidence>
<comment type="subcellular location">
    <subcellularLocation>
        <location evidence="9">Cytoplasm</location>
    </subcellularLocation>
</comment>
<dbReference type="PANTHER" id="PTHR23342">
    <property type="entry name" value="N-ACETYLGLUTAMATE SYNTHASE"/>
    <property type="match status" value="1"/>
</dbReference>
<dbReference type="EMBL" id="CYXT01000003">
    <property type="protein sequence ID" value="CUM81043.1"/>
    <property type="molecule type" value="Genomic_DNA"/>
</dbReference>
<comment type="similarity">
    <text evidence="9">Belongs to the acetylglutamate kinase family. ArgB subfamily.</text>
</comment>
<feature type="binding site" evidence="9">
    <location>
        <position position="191"/>
    </location>
    <ligand>
        <name>substrate</name>
    </ligand>
</feature>
<evidence type="ECO:0000259" key="10">
    <source>
        <dbReference type="Pfam" id="PF00696"/>
    </source>
</evidence>
<feature type="binding site" evidence="9">
    <location>
        <position position="97"/>
    </location>
    <ligand>
        <name>substrate</name>
    </ligand>
</feature>
<comment type="catalytic activity">
    <reaction evidence="8 9">
        <text>N-acetyl-L-glutamate + ATP = N-acetyl-L-glutamyl 5-phosphate + ADP</text>
        <dbReference type="Rhea" id="RHEA:14629"/>
        <dbReference type="ChEBI" id="CHEBI:30616"/>
        <dbReference type="ChEBI" id="CHEBI:44337"/>
        <dbReference type="ChEBI" id="CHEBI:57936"/>
        <dbReference type="ChEBI" id="CHEBI:456216"/>
        <dbReference type="EC" id="2.7.2.8"/>
    </reaction>
</comment>
<sequence>MEQMVNEINELIEQSKQKAKVLTEALPYIRRFNNCYVVVKYGGSAMKDKNLQKSVIRDVALLKLVGMKPIIVHGGGKEISKWVRMSGKEPEFYHGLRVTDKETMEVAEMVLFKVNQELVAMMAEVGVKAVGLSGKDAEMIRVKKKEMPGKDLGYVGEVKSVDTTLLEALIEDDFVPVISPIGLGDNYEPYNINADDTACAVAEALNAEKLVFLTDIEGVFVDPEDKSTLISEMDLKQAKEFIDNGVVGGGMLPKLKNCIEAIEGGVSRVHILDGRLTNCLLLEFFTEKGIGTAILKEPLFDKPLFNEEDEEGC</sequence>
<evidence type="ECO:0000313" key="11">
    <source>
        <dbReference type="EMBL" id="CUM81043.1"/>
    </source>
</evidence>
<dbReference type="FunFam" id="3.40.1160.10:FF:000004">
    <property type="entry name" value="Acetylglutamate kinase"/>
    <property type="match status" value="1"/>
</dbReference>
<evidence type="ECO:0000256" key="3">
    <source>
        <dbReference type="ARBA" id="ARBA00022605"/>
    </source>
</evidence>
<keyword evidence="6 9" id="KW-0418">Kinase</keyword>
<evidence type="ECO:0000256" key="8">
    <source>
        <dbReference type="ARBA" id="ARBA00048141"/>
    </source>
</evidence>
<dbReference type="InterPro" id="IPR041727">
    <property type="entry name" value="NAGK-C"/>
</dbReference>
<comment type="pathway">
    <text evidence="1 9">Amino-acid biosynthesis; L-arginine biosynthesis; N(2)-acetyl-L-ornithine from L-glutamate: step 2/4.</text>
</comment>
<organism evidence="11 12">
    <name type="scientific">Anaerostipes hadrus</name>
    <dbReference type="NCBI Taxonomy" id="649756"/>
    <lineage>
        <taxon>Bacteria</taxon>
        <taxon>Bacillati</taxon>
        <taxon>Bacillota</taxon>
        <taxon>Clostridia</taxon>
        <taxon>Lachnospirales</taxon>
        <taxon>Lachnospiraceae</taxon>
        <taxon>Anaerostipes</taxon>
    </lineage>
</organism>
<keyword evidence="2 9" id="KW-0055">Arginine biosynthesis</keyword>
<dbReference type="Pfam" id="PF00696">
    <property type="entry name" value="AA_kinase"/>
    <property type="match status" value="1"/>
</dbReference>
<evidence type="ECO:0000256" key="1">
    <source>
        <dbReference type="ARBA" id="ARBA00004828"/>
    </source>
</evidence>
<comment type="function">
    <text evidence="9">Catalyzes the ATP-dependent phosphorylation of N-acetyl-L-glutamate.</text>
</comment>
<dbReference type="GO" id="GO:0003991">
    <property type="term" value="F:acetylglutamate kinase activity"/>
    <property type="evidence" value="ECO:0007669"/>
    <property type="project" value="UniProtKB-UniRule"/>
</dbReference>
<dbReference type="UniPathway" id="UPA00068">
    <property type="reaction ID" value="UER00107"/>
</dbReference>
<dbReference type="InterPro" id="IPR004662">
    <property type="entry name" value="AcgluKinase_fam"/>
</dbReference>
<name>A0A173RSQ7_ANAHA</name>
<dbReference type="InterPro" id="IPR036393">
    <property type="entry name" value="AceGlu_kinase-like_sf"/>
</dbReference>
<feature type="domain" description="Aspartate/glutamate/uridylate kinase" evidence="10">
    <location>
        <begin position="37"/>
        <end position="273"/>
    </location>
</feature>
<evidence type="ECO:0000256" key="4">
    <source>
        <dbReference type="ARBA" id="ARBA00022679"/>
    </source>
</evidence>
<dbReference type="InterPro" id="IPR037528">
    <property type="entry name" value="ArgB"/>
</dbReference>
<protein>
    <recommendedName>
        <fullName evidence="9">Acetylglutamate kinase</fullName>
        <ecNumber evidence="9">2.7.2.8</ecNumber>
    </recommendedName>
    <alternativeName>
        <fullName evidence="9">N-acetyl-L-glutamate 5-phosphotransferase</fullName>
    </alternativeName>
    <alternativeName>
        <fullName evidence="9">NAG kinase</fullName>
        <shortName evidence="9">NAGK</shortName>
    </alternativeName>
</protein>
<evidence type="ECO:0000256" key="2">
    <source>
        <dbReference type="ARBA" id="ARBA00022571"/>
    </source>
</evidence>
<keyword evidence="9" id="KW-0963">Cytoplasm</keyword>
<dbReference type="InterPro" id="IPR001048">
    <property type="entry name" value="Asp/Glu/Uridylate_kinase"/>
</dbReference>
<dbReference type="RefSeq" id="WP_055258004.1">
    <property type="nucleotide sequence ID" value="NZ_CYXT01000003.1"/>
</dbReference>
<keyword evidence="4 9" id="KW-0808">Transferase</keyword>
<evidence type="ECO:0000256" key="6">
    <source>
        <dbReference type="ARBA" id="ARBA00022777"/>
    </source>
</evidence>
<proteinExistence type="inferred from homology"/>
<evidence type="ECO:0000256" key="9">
    <source>
        <dbReference type="HAMAP-Rule" id="MF_00082"/>
    </source>
</evidence>
<keyword evidence="7 9" id="KW-0067">ATP-binding</keyword>
<dbReference type="GO" id="GO:0005524">
    <property type="term" value="F:ATP binding"/>
    <property type="evidence" value="ECO:0007669"/>
    <property type="project" value="UniProtKB-UniRule"/>
</dbReference>
<dbReference type="CDD" id="cd04250">
    <property type="entry name" value="AAK_NAGK-C"/>
    <property type="match status" value="1"/>
</dbReference>
<dbReference type="GO" id="GO:0005737">
    <property type="term" value="C:cytoplasm"/>
    <property type="evidence" value="ECO:0007669"/>
    <property type="project" value="UniProtKB-SubCell"/>
</dbReference>
<keyword evidence="5 9" id="KW-0547">Nucleotide-binding</keyword>
<feature type="site" description="Transition state stabilizer" evidence="9">
    <location>
        <position position="40"/>
    </location>
</feature>
<keyword evidence="3 9" id="KW-0028">Amino-acid biosynthesis</keyword>
<dbReference type="PANTHER" id="PTHR23342:SF0">
    <property type="entry name" value="N-ACETYLGLUTAMATE SYNTHASE, MITOCHONDRIAL"/>
    <property type="match status" value="1"/>
</dbReference>
<dbReference type="SUPFAM" id="SSF53633">
    <property type="entry name" value="Carbamate kinase-like"/>
    <property type="match status" value="1"/>
</dbReference>
<feature type="site" description="Transition state stabilizer" evidence="9">
    <location>
        <position position="254"/>
    </location>
</feature>
<feature type="binding site" evidence="9">
    <location>
        <begin position="75"/>
        <end position="76"/>
    </location>
    <ligand>
        <name>substrate</name>
    </ligand>
</feature>
<dbReference type="Gene3D" id="3.40.1160.10">
    <property type="entry name" value="Acetylglutamate kinase-like"/>
    <property type="match status" value="1"/>
</dbReference>
<dbReference type="EC" id="2.7.2.8" evidence="9"/>
<dbReference type="PIRSF" id="PIRSF000728">
    <property type="entry name" value="NAGK"/>
    <property type="match status" value="1"/>
</dbReference>
<dbReference type="GO" id="GO:0042450">
    <property type="term" value="P:L-arginine biosynthetic process via ornithine"/>
    <property type="evidence" value="ECO:0007669"/>
    <property type="project" value="UniProtKB-UniRule"/>
</dbReference>
<accession>A0A173RSQ7</accession>
<dbReference type="Proteomes" id="UP000095598">
    <property type="component" value="Unassembled WGS sequence"/>
</dbReference>
<dbReference type="AlphaFoldDB" id="A0A173RSQ7"/>
<reference evidence="11 12" key="1">
    <citation type="submission" date="2015-09" db="EMBL/GenBank/DDBJ databases">
        <authorList>
            <consortium name="Pathogen Informatics"/>
        </authorList>
    </citation>
    <scope>NUCLEOTIDE SEQUENCE [LARGE SCALE GENOMIC DNA]</scope>
    <source>
        <strain evidence="11 12">2789STDY5608868</strain>
    </source>
</reference>
<gene>
    <name evidence="9 11" type="primary">argB</name>
    <name evidence="11" type="ORF">ERS852425_00770</name>
</gene>